<dbReference type="AlphaFoldDB" id="A0A1G9D4L0"/>
<evidence type="ECO:0000256" key="2">
    <source>
        <dbReference type="ARBA" id="ARBA00023239"/>
    </source>
</evidence>
<dbReference type="InterPro" id="IPR029045">
    <property type="entry name" value="ClpP/crotonase-like_dom_sf"/>
</dbReference>
<sequence length="259" mass="28006">MYTHLLYDLADGVATITLNRPDVYNALHMEMSLELQDAFRQAGDDAAVRVVVLTGAGKGFCSGQDLKAVQGQRAFSFSETVRKQYNPLILGMRKLPKPIIGRINGVAAGAGCSLALACDFLIAAEEAYFSELFVGIGLVLDSGSSFFLPRLVGSARAFEYSTMATKLSGKEAAAVGMINRAVPAHQLDAAVQQVAGYYAQAPTKTVGLIKQLLNRSYESSLETMLEQEAQLQDQAGATDDHREGVRAFLEKRPPRFQGH</sequence>
<dbReference type="InterPro" id="IPR018376">
    <property type="entry name" value="Enoyl-CoA_hyd/isom_CS"/>
</dbReference>
<keyword evidence="2" id="KW-0456">Lyase</keyword>
<dbReference type="Proteomes" id="UP000198510">
    <property type="component" value="Unassembled WGS sequence"/>
</dbReference>
<keyword evidence="4" id="KW-0413">Isomerase</keyword>
<evidence type="ECO:0000313" key="5">
    <source>
        <dbReference type="Proteomes" id="UP000198510"/>
    </source>
</evidence>
<accession>A0A1G9D4L0</accession>
<gene>
    <name evidence="4" type="ORF">SAMN05421823_1032</name>
</gene>
<reference evidence="4 5" key="1">
    <citation type="submission" date="2016-10" db="EMBL/GenBank/DDBJ databases">
        <authorList>
            <person name="de Groot N.N."/>
        </authorList>
    </citation>
    <scope>NUCLEOTIDE SEQUENCE [LARGE SCALE GENOMIC DNA]</scope>
    <source>
        <strain evidence="4 5">DSM 25186</strain>
    </source>
</reference>
<organism evidence="4 5">
    <name type="scientific">Catalinimonas alkaloidigena</name>
    <dbReference type="NCBI Taxonomy" id="1075417"/>
    <lineage>
        <taxon>Bacteria</taxon>
        <taxon>Pseudomonadati</taxon>
        <taxon>Bacteroidota</taxon>
        <taxon>Cytophagia</taxon>
        <taxon>Cytophagales</taxon>
        <taxon>Catalimonadaceae</taxon>
        <taxon>Catalinimonas</taxon>
    </lineage>
</organism>
<dbReference type="OrthoDB" id="9775794at2"/>
<dbReference type="GO" id="GO:0016836">
    <property type="term" value="F:hydro-lyase activity"/>
    <property type="evidence" value="ECO:0007669"/>
    <property type="project" value="UniProtKB-ARBA"/>
</dbReference>
<dbReference type="CDD" id="cd06558">
    <property type="entry name" value="crotonase-like"/>
    <property type="match status" value="1"/>
</dbReference>
<comment type="similarity">
    <text evidence="1 3">Belongs to the enoyl-CoA hydratase/isomerase family.</text>
</comment>
<dbReference type="STRING" id="1075417.SAMN05421823_1032"/>
<dbReference type="SUPFAM" id="SSF52096">
    <property type="entry name" value="ClpP/crotonase"/>
    <property type="match status" value="1"/>
</dbReference>
<dbReference type="Gene3D" id="1.10.12.10">
    <property type="entry name" value="Lyase 2-enoyl-coa Hydratase, Chain A, domain 2"/>
    <property type="match status" value="1"/>
</dbReference>
<dbReference type="InterPro" id="IPR001753">
    <property type="entry name" value="Enoyl-CoA_hydra/iso"/>
</dbReference>
<dbReference type="InterPro" id="IPR014748">
    <property type="entry name" value="Enoyl-CoA_hydra_C"/>
</dbReference>
<dbReference type="PANTHER" id="PTHR43459:SF1">
    <property type="entry name" value="EG:BACN32G11.4 PROTEIN"/>
    <property type="match status" value="1"/>
</dbReference>
<dbReference type="FunFam" id="1.10.12.10:FF:000001">
    <property type="entry name" value="Probable enoyl-CoA hydratase, mitochondrial"/>
    <property type="match status" value="1"/>
</dbReference>
<dbReference type="PANTHER" id="PTHR43459">
    <property type="entry name" value="ENOYL-COA HYDRATASE"/>
    <property type="match status" value="1"/>
</dbReference>
<dbReference type="Pfam" id="PF00378">
    <property type="entry name" value="ECH_1"/>
    <property type="match status" value="1"/>
</dbReference>
<keyword evidence="5" id="KW-1185">Reference proteome</keyword>
<dbReference type="GO" id="GO:0016853">
    <property type="term" value="F:isomerase activity"/>
    <property type="evidence" value="ECO:0007669"/>
    <property type="project" value="UniProtKB-KW"/>
</dbReference>
<proteinExistence type="inferred from homology"/>
<dbReference type="RefSeq" id="WP_089680808.1">
    <property type="nucleotide sequence ID" value="NZ_FNFO01000003.1"/>
</dbReference>
<protein>
    <submittedName>
        <fullName evidence="4">2-(1,2-epoxy-1,2-dihydrophenyl)acetyl-CoA isomerase</fullName>
    </submittedName>
</protein>
<evidence type="ECO:0000256" key="1">
    <source>
        <dbReference type="ARBA" id="ARBA00005254"/>
    </source>
</evidence>
<dbReference type="Gene3D" id="3.90.226.10">
    <property type="entry name" value="2-enoyl-CoA Hydratase, Chain A, domain 1"/>
    <property type="match status" value="1"/>
</dbReference>
<dbReference type="PROSITE" id="PS00166">
    <property type="entry name" value="ENOYL_COA_HYDRATASE"/>
    <property type="match status" value="1"/>
</dbReference>
<dbReference type="EMBL" id="FNFO01000003">
    <property type="protein sequence ID" value="SDK58811.1"/>
    <property type="molecule type" value="Genomic_DNA"/>
</dbReference>
<name>A0A1G9D4L0_9BACT</name>
<evidence type="ECO:0000313" key="4">
    <source>
        <dbReference type="EMBL" id="SDK58811.1"/>
    </source>
</evidence>
<evidence type="ECO:0000256" key="3">
    <source>
        <dbReference type="RuleBase" id="RU003707"/>
    </source>
</evidence>